<evidence type="ECO:0000313" key="2">
    <source>
        <dbReference type="EMBL" id="TCP56241.1"/>
    </source>
</evidence>
<dbReference type="Proteomes" id="UP000294911">
    <property type="component" value="Unassembled WGS sequence"/>
</dbReference>
<dbReference type="EMBL" id="SLXQ01000001">
    <property type="protein sequence ID" value="TCP56241.1"/>
    <property type="molecule type" value="Genomic_DNA"/>
</dbReference>
<gene>
    <name evidence="2" type="ORF">EV191_101181</name>
</gene>
<comment type="caution">
    <text evidence="2">The sequence shown here is derived from an EMBL/GenBank/DDBJ whole genome shotgun (WGS) entry which is preliminary data.</text>
</comment>
<accession>A0A4R2R9A3</accession>
<reference evidence="2 3" key="1">
    <citation type="submission" date="2019-03" db="EMBL/GenBank/DDBJ databases">
        <title>Genomic Encyclopedia of Type Strains, Phase IV (KMG-IV): sequencing the most valuable type-strain genomes for metagenomic binning, comparative biology and taxonomic classification.</title>
        <authorList>
            <person name="Goeker M."/>
        </authorList>
    </citation>
    <scope>NUCLEOTIDE SEQUENCE [LARGE SCALE GENOMIC DNA]</scope>
    <source>
        <strain evidence="2 3">DSM 45765</strain>
    </source>
</reference>
<feature type="compositionally biased region" description="Basic and acidic residues" evidence="1">
    <location>
        <begin position="55"/>
        <end position="68"/>
    </location>
</feature>
<evidence type="ECO:0000256" key="1">
    <source>
        <dbReference type="SAM" id="MobiDB-lite"/>
    </source>
</evidence>
<dbReference type="OrthoDB" id="3634172at2"/>
<evidence type="ECO:0000313" key="3">
    <source>
        <dbReference type="Proteomes" id="UP000294911"/>
    </source>
</evidence>
<proteinExistence type="predicted"/>
<organism evidence="2 3">
    <name type="scientific">Tamaricihabitans halophyticus</name>
    <dbReference type="NCBI Taxonomy" id="1262583"/>
    <lineage>
        <taxon>Bacteria</taxon>
        <taxon>Bacillati</taxon>
        <taxon>Actinomycetota</taxon>
        <taxon>Actinomycetes</taxon>
        <taxon>Pseudonocardiales</taxon>
        <taxon>Pseudonocardiaceae</taxon>
        <taxon>Tamaricihabitans</taxon>
    </lineage>
</organism>
<feature type="compositionally biased region" description="Polar residues" evidence="1">
    <location>
        <begin position="21"/>
        <end position="31"/>
    </location>
</feature>
<protein>
    <submittedName>
        <fullName evidence="2">Uncharacterized protein</fullName>
    </submittedName>
</protein>
<sequence length="68" mass="7564">MSIARKDDRHKEELVEEITTMFNQARASGTEASGAEDTESTADGAEGTAAPRIRITGDRRTQDDRRQR</sequence>
<dbReference type="AlphaFoldDB" id="A0A4R2R9A3"/>
<feature type="region of interest" description="Disordered" evidence="1">
    <location>
        <begin position="21"/>
        <end position="68"/>
    </location>
</feature>
<name>A0A4R2R9A3_9PSEU</name>
<keyword evidence="3" id="KW-1185">Reference proteome</keyword>
<dbReference type="RefSeq" id="WP_132874876.1">
    <property type="nucleotide sequence ID" value="NZ_SLXQ01000001.1"/>
</dbReference>